<dbReference type="Pfam" id="PF13673">
    <property type="entry name" value="Acetyltransf_10"/>
    <property type="match status" value="1"/>
</dbReference>
<gene>
    <name evidence="2" type="ORF">SAMN02745245_00473</name>
</gene>
<dbReference type="AlphaFoldDB" id="A0A1M5PUS1"/>
<name>A0A1M5PUS1_9FIRM</name>
<dbReference type="CDD" id="cd04301">
    <property type="entry name" value="NAT_SF"/>
    <property type="match status" value="1"/>
</dbReference>
<dbReference type="InterPro" id="IPR000182">
    <property type="entry name" value="GNAT_dom"/>
</dbReference>
<dbReference type="RefSeq" id="WP_073183328.1">
    <property type="nucleotide sequence ID" value="NZ_FQXI01000001.1"/>
</dbReference>
<dbReference type="Gene3D" id="3.40.630.30">
    <property type="match status" value="1"/>
</dbReference>
<proteinExistence type="predicted"/>
<organism evidence="2 3">
    <name type="scientific">Anaerosphaera aminiphila DSM 21120</name>
    <dbReference type="NCBI Taxonomy" id="1120995"/>
    <lineage>
        <taxon>Bacteria</taxon>
        <taxon>Bacillati</taxon>
        <taxon>Bacillota</taxon>
        <taxon>Tissierellia</taxon>
        <taxon>Tissierellales</taxon>
        <taxon>Peptoniphilaceae</taxon>
        <taxon>Anaerosphaera</taxon>
    </lineage>
</organism>
<dbReference type="EMBL" id="FQXI01000001">
    <property type="protein sequence ID" value="SHH05346.1"/>
    <property type="molecule type" value="Genomic_DNA"/>
</dbReference>
<dbReference type="SUPFAM" id="SSF55729">
    <property type="entry name" value="Acyl-CoA N-acyltransferases (Nat)"/>
    <property type="match status" value="1"/>
</dbReference>
<dbReference type="InterPro" id="IPR016181">
    <property type="entry name" value="Acyl_CoA_acyltransferase"/>
</dbReference>
<evidence type="ECO:0000259" key="1">
    <source>
        <dbReference type="PROSITE" id="PS51186"/>
    </source>
</evidence>
<dbReference type="Proteomes" id="UP000184032">
    <property type="component" value="Unassembled WGS sequence"/>
</dbReference>
<dbReference type="PROSITE" id="PS51186">
    <property type="entry name" value="GNAT"/>
    <property type="match status" value="1"/>
</dbReference>
<evidence type="ECO:0000313" key="2">
    <source>
        <dbReference type="EMBL" id="SHH05346.1"/>
    </source>
</evidence>
<dbReference type="STRING" id="1120995.SAMN02745245_00473"/>
<keyword evidence="3" id="KW-1185">Reference proteome</keyword>
<dbReference type="OrthoDB" id="9796171at2"/>
<reference evidence="2 3" key="1">
    <citation type="submission" date="2016-11" db="EMBL/GenBank/DDBJ databases">
        <authorList>
            <person name="Jaros S."/>
            <person name="Januszkiewicz K."/>
            <person name="Wedrychowicz H."/>
        </authorList>
    </citation>
    <scope>NUCLEOTIDE SEQUENCE [LARGE SCALE GENOMIC DNA]</scope>
    <source>
        <strain evidence="2 3">DSM 21120</strain>
    </source>
</reference>
<dbReference type="GO" id="GO:0016747">
    <property type="term" value="F:acyltransferase activity, transferring groups other than amino-acyl groups"/>
    <property type="evidence" value="ECO:0007669"/>
    <property type="project" value="InterPro"/>
</dbReference>
<evidence type="ECO:0000313" key="3">
    <source>
        <dbReference type="Proteomes" id="UP000184032"/>
    </source>
</evidence>
<feature type="domain" description="N-acetyltransferase" evidence="1">
    <location>
        <begin position="6"/>
        <end position="143"/>
    </location>
</feature>
<accession>A0A1M5PUS1</accession>
<sequence length="143" mass="16714">MTWVCKTFKELSTKELFNIYMERVKVFIVEQKCAYREVDEDDLIALHLYNTKDGRITSYCRIIPKSNGIYIGRVLVVEEERGSGEGRKLVERALNLIEEKWAGKSIYIGAQEYLKNFYKTLGFIEIGEPYSDEGVMHIDMVRE</sequence>
<protein>
    <submittedName>
        <fullName evidence="2">ElaA protein</fullName>
    </submittedName>
</protein>